<evidence type="ECO:0000256" key="1">
    <source>
        <dbReference type="SAM" id="MobiDB-lite"/>
    </source>
</evidence>
<dbReference type="AlphaFoldDB" id="A0AAD6T349"/>
<dbReference type="Proteomes" id="UP001218188">
    <property type="component" value="Unassembled WGS sequence"/>
</dbReference>
<accession>A0AAD6T349</accession>
<dbReference type="EMBL" id="JARJCM010000032">
    <property type="protein sequence ID" value="KAJ7038444.1"/>
    <property type="molecule type" value="Genomic_DNA"/>
</dbReference>
<organism evidence="2 3">
    <name type="scientific">Mycena alexandri</name>
    <dbReference type="NCBI Taxonomy" id="1745969"/>
    <lineage>
        <taxon>Eukaryota</taxon>
        <taxon>Fungi</taxon>
        <taxon>Dikarya</taxon>
        <taxon>Basidiomycota</taxon>
        <taxon>Agaricomycotina</taxon>
        <taxon>Agaricomycetes</taxon>
        <taxon>Agaricomycetidae</taxon>
        <taxon>Agaricales</taxon>
        <taxon>Marasmiineae</taxon>
        <taxon>Mycenaceae</taxon>
        <taxon>Mycena</taxon>
    </lineage>
</organism>
<comment type="caution">
    <text evidence="2">The sequence shown here is derived from an EMBL/GenBank/DDBJ whole genome shotgun (WGS) entry which is preliminary data.</text>
</comment>
<reference evidence="2" key="1">
    <citation type="submission" date="2023-03" db="EMBL/GenBank/DDBJ databases">
        <title>Massive genome expansion in bonnet fungi (Mycena s.s.) driven by repeated elements and novel gene families across ecological guilds.</title>
        <authorList>
            <consortium name="Lawrence Berkeley National Laboratory"/>
            <person name="Harder C.B."/>
            <person name="Miyauchi S."/>
            <person name="Viragh M."/>
            <person name="Kuo A."/>
            <person name="Thoen E."/>
            <person name="Andreopoulos B."/>
            <person name="Lu D."/>
            <person name="Skrede I."/>
            <person name="Drula E."/>
            <person name="Henrissat B."/>
            <person name="Morin E."/>
            <person name="Kohler A."/>
            <person name="Barry K."/>
            <person name="LaButti K."/>
            <person name="Morin E."/>
            <person name="Salamov A."/>
            <person name="Lipzen A."/>
            <person name="Mereny Z."/>
            <person name="Hegedus B."/>
            <person name="Baldrian P."/>
            <person name="Stursova M."/>
            <person name="Weitz H."/>
            <person name="Taylor A."/>
            <person name="Grigoriev I.V."/>
            <person name="Nagy L.G."/>
            <person name="Martin F."/>
            <person name="Kauserud H."/>
        </authorList>
    </citation>
    <scope>NUCLEOTIDE SEQUENCE</scope>
    <source>
        <strain evidence="2">CBHHK200</strain>
    </source>
</reference>
<name>A0AAD6T349_9AGAR</name>
<feature type="region of interest" description="Disordered" evidence="1">
    <location>
        <begin position="90"/>
        <end position="127"/>
    </location>
</feature>
<gene>
    <name evidence="2" type="ORF">C8F04DRAFT_1179748</name>
</gene>
<evidence type="ECO:0000313" key="2">
    <source>
        <dbReference type="EMBL" id="KAJ7038444.1"/>
    </source>
</evidence>
<sequence>MAITGFFFAGSQKGNCLLRLLPRPFRFPSPSLLFSPFLHYPMDVNSEEENAIILDFEENGVDGMIRAVAAEHPEAARKFFVNTPATMAKRTKGNAVKRKQELDDENAPPARGKAKKKKVEGSDTDEPPPSITYYVFIPKVLPATSSKRNSRSKISDDDKYLQRGPFSVPTAAPYSKLLDGIAAALPCPRTNILEAQIVWKPKKPKNAEKLALGKADGYQVLVTEMEEKAPSGRQVLLYMPAPVKPLEETPSWDTDDIPPPAFDFSELEPIGASDSVQQQKIAFNKATKDHRAELEETYPIGNHPSFPQLRVFTQPKTGFLFDLNNSRMGVWSAGMGAGTADRIKIIPATPATPAPAPALAPAPPPTPAIAPPQPSASLTDVLLATLLTQNGGGGVLGTLFPHLNPPAPTAPPPLIPLSRTAPPSPVKQHSVTLDMFCTDYGIDQTQHTLLKDVGFLPGDQTDSALNDDLRAAGFTLFGWKRIHNANVRFKVDLAAGRFD</sequence>
<protein>
    <submittedName>
        <fullName evidence="2">Uncharacterized protein</fullName>
    </submittedName>
</protein>
<evidence type="ECO:0000313" key="3">
    <source>
        <dbReference type="Proteomes" id="UP001218188"/>
    </source>
</evidence>
<proteinExistence type="predicted"/>
<keyword evidence="3" id="KW-1185">Reference proteome</keyword>